<organism evidence="1">
    <name type="scientific">uncultured Sporomusa sp</name>
    <dbReference type="NCBI Taxonomy" id="307249"/>
    <lineage>
        <taxon>Bacteria</taxon>
        <taxon>Bacillati</taxon>
        <taxon>Bacillota</taxon>
        <taxon>Negativicutes</taxon>
        <taxon>Selenomonadales</taxon>
        <taxon>Sporomusaceae</taxon>
        <taxon>Sporomusa</taxon>
        <taxon>environmental samples</taxon>
    </lineage>
</organism>
<dbReference type="InterPro" id="IPR025833">
    <property type="entry name" value="GDYXXLXY"/>
</dbReference>
<dbReference type="RefSeq" id="WP_075755813.1">
    <property type="nucleotide sequence ID" value="NZ_LT608335.1"/>
</dbReference>
<evidence type="ECO:0000313" key="1">
    <source>
        <dbReference type="EMBL" id="SCM79740.1"/>
    </source>
</evidence>
<proteinExistence type="predicted"/>
<accession>A0A212LQL6</accession>
<dbReference type="AlphaFoldDB" id="A0A212LQL6"/>
<name>A0A212LQL6_9FIRM</name>
<gene>
    <name evidence="1" type="ORF">KL86SPO_30071</name>
</gene>
<protein>
    <recommendedName>
        <fullName evidence="2">GDYXXLXY protein</fullName>
    </recommendedName>
</protein>
<reference evidence="1" key="1">
    <citation type="submission" date="2016-08" db="EMBL/GenBank/DDBJ databases">
        <authorList>
            <person name="Seilhamer J.J."/>
        </authorList>
    </citation>
    <scope>NUCLEOTIDE SEQUENCE</scope>
    <source>
        <strain evidence="1">86</strain>
    </source>
</reference>
<dbReference type="Pfam" id="PF14345">
    <property type="entry name" value="GDYXXLXY"/>
    <property type="match status" value="1"/>
</dbReference>
<sequence length="180" mass="20147">MKNKKLLFGVFIVVAVLQAAMPLYMAWRWENILATGQRFYWQTAPVDPYDAFKGRYVALRFEETTAPVVDEEVISGKKAYAIIEENAAGQAFISAVTAKRPEQGAYVTAKIYRSGEGMAYVVLPFTRYYMNEYLAPAAEAAYRESAGKSGVAAVRIKDGYGVIEELYIGDKTLVEFLRQP</sequence>
<evidence type="ECO:0008006" key="2">
    <source>
        <dbReference type="Google" id="ProtNLM"/>
    </source>
</evidence>
<dbReference type="EMBL" id="FMJE01000003">
    <property type="protein sequence ID" value="SCM79740.1"/>
    <property type="molecule type" value="Genomic_DNA"/>
</dbReference>